<protein>
    <submittedName>
        <fullName evidence="1">Uncharacterized protein</fullName>
    </submittedName>
</protein>
<reference evidence="1 2" key="1">
    <citation type="submission" date="2019-03" db="EMBL/GenBank/DDBJ databases">
        <title>Single cell metagenomics reveals metabolic interactions within the superorganism composed of flagellate Streblomastix strix and complex community of Bacteroidetes bacteria on its surface.</title>
        <authorList>
            <person name="Treitli S.C."/>
            <person name="Kolisko M."/>
            <person name="Husnik F."/>
            <person name="Keeling P."/>
            <person name="Hampl V."/>
        </authorList>
    </citation>
    <scope>NUCLEOTIDE SEQUENCE [LARGE SCALE GENOMIC DNA]</scope>
    <source>
        <strain evidence="1">ST1C</strain>
    </source>
</reference>
<dbReference type="AlphaFoldDB" id="A0A5J4U4U0"/>
<accession>A0A5J4U4U0</accession>
<comment type="caution">
    <text evidence="1">The sequence shown here is derived from an EMBL/GenBank/DDBJ whole genome shotgun (WGS) entry which is preliminary data.</text>
</comment>
<name>A0A5J4U4U0_9EUKA</name>
<organism evidence="1 2">
    <name type="scientific">Streblomastix strix</name>
    <dbReference type="NCBI Taxonomy" id="222440"/>
    <lineage>
        <taxon>Eukaryota</taxon>
        <taxon>Metamonada</taxon>
        <taxon>Preaxostyla</taxon>
        <taxon>Oxymonadida</taxon>
        <taxon>Streblomastigidae</taxon>
        <taxon>Streblomastix</taxon>
    </lineage>
</organism>
<evidence type="ECO:0000313" key="2">
    <source>
        <dbReference type="Proteomes" id="UP000324800"/>
    </source>
</evidence>
<feature type="non-terminal residue" evidence="1">
    <location>
        <position position="101"/>
    </location>
</feature>
<sequence length="101" mass="10830">MFRNASKTAIKSYSFVIVNNGSVILENLNIDGQNQKGNGPLIQSTSPKLIQFTFLNISNLSLISGSNIPLLLSVTELTEESKIIISDVHVKQNTAGNQAGA</sequence>
<proteinExistence type="predicted"/>
<evidence type="ECO:0000313" key="1">
    <source>
        <dbReference type="EMBL" id="KAA6365170.1"/>
    </source>
</evidence>
<gene>
    <name evidence="1" type="ORF">EZS28_039303</name>
</gene>
<dbReference type="EMBL" id="SNRW01020746">
    <property type="protein sequence ID" value="KAA6365170.1"/>
    <property type="molecule type" value="Genomic_DNA"/>
</dbReference>
<dbReference type="Proteomes" id="UP000324800">
    <property type="component" value="Unassembled WGS sequence"/>
</dbReference>